<evidence type="ECO:0000313" key="10">
    <source>
        <dbReference type="Proteomes" id="UP001161757"/>
    </source>
</evidence>
<dbReference type="GO" id="GO:0005462">
    <property type="term" value="F:UDP-N-acetylglucosamine transmembrane transporter activity"/>
    <property type="evidence" value="ECO:0007669"/>
    <property type="project" value="TreeGrafter"/>
</dbReference>
<dbReference type="InterPro" id="IPR013657">
    <property type="entry name" value="SCL35B1-4/HUT1"/>
</dbReference>
<dbReference type="Pfam" id="PF08449">
    <property type="entry name" value="UAA"/>
    <property type="match status" value="2"/>
</dbReference>
<gene>
    <name evidence="9" type="primary">YEA4</name>
    <name evidence="9" type="ORF">HRR80_002583</name>
</gene>
<feature type="transmembrane region" description="Helical" evidence="8">
    <location>
        <begin position="197"/>
        <end position="216"/>
    </location>
</feature>
<evidence type="ECO:0000256" key="5">
    <source>
        <dbReference type="ARBA" id="ARBA00022989"/>
    </source>
</evidence>
<evidence type="ECO:0000256" key="4">
    <source>
        <dbReference type="ARBA" id="ARBA00022692"/>
    </source>
</evidence>
<reference evidence="9" key="1">
    <citation type="submission" date="2023-01" db="EMBL/GenBank/DDBJ databases">
        <title>Exophiala dermititidis isolated from Cystic Fibrosis Patient.</title>
        <authorList>
            <person name="Kurbessoian T."/>
            <person name="Crocker A."/>
            <person name="Murante D."/>
            <person name="Hogan D.A."/>
            <person name="Stajich J.E."/>
        </authorList>
    </citation>
    <scope>NUCLEOTIDE SEQUENCE</scope>
    <source>
        <strain evidence="9">Ex8</strain>
    </source>
</reference>
<feature type="region of interest" description="Disordered" evidence="7">
    <location>
        <begin position="1"/>
        <end position="59"/>
    </location>
</feature>
<dbReference type="GO" id="GO:0005789">
    <property type="term" value="C:endoplasmic reticulum membrane"/>
    <property type="evidence" value="ECO:0007669"/>
    <property type="project" value="TreeGrafter"/>
</dbReference>
<feature type="transmembrane region" description="Helical" evidence="8">
    <location>
        <begin position="102"/>
        <end position="121"/>
    </location>
</feature>
<dbReference type="InterPro" id="IPR037185">
    <property type="entry name" value="EmrE-like"/>
</dbReference>
<protein>
    <submittedName>
        <fullName evidence="9">Golgi uridine diphosphate-N- acetylglucosamine transporter</fullName>
    </submittedName>
</protein>
<feature type="compositionally biased region" description="Basic and acidic residues" evidence="7">
    <location>
        <begin position="540"/>
        <end position="553"/>
    </location>
</feature>
<proteinExistence type="predicted"/>
<evidence type="ECO:0000256" key="8">
    <source>
        <dbReference type="SAM" id="Phobius"/>
    </source>
</evidence>
<dbReference type="PANTHER" id="PTHR10778">
    <property type="entry name" value="SOLUTE CARRIER FAMILY 35 MEMBER B"/>
    <property type="match status" value="1"/>
</dbReference>
<keyword evidence="2" id="KW-0813">Transport</keyword>
<organism evidence="9 10">
    <name type="scientific">Exophiala dermatitidis</name>
    <name type="common">Black yeast-like fungus</name>
    <name type="synonym">Wangiella dermatitidis</name>
    <dbReference type="NCBI Taxonomy" id="5970"/>
    <lineage>
        <taxon>Eukaryota</taxon>
        <taxon>Fungi</taxon>
        <taxon>Dikarya</taxon>
        <taxon>Ascomycota</taxon>
        <taxon>Pezizomycotina</taxon>
        <taxon>Eurotiomycetes</taxon>
        <taxon>Chaetothyriomycetidae</taxon>
        <taxon>Chaetothyriales</taxon>
        <taxon>Herpotrichiellaceae</taxon>
        <taxon>Exophiala</taxon>
    </lineage>
</organism>
<keyword evidence="5 8" id="KW-1133">Transmembrane helix</keyword>
<dbReference type="GO" id="GO:0000139">
    <property type="term" value="C:Golgi membrane"/>
    <property type="evidence" value="ECO:0007669"/>
    <property type="project" value="TreeGrafter"/>
</dbReference>
<feature type="transmembrane region" description="Helical" evidence="8">
    <location>
        <begin position="142"/>
        <end position="160"/>
    </location>
</feature>
<evidence type="ECO:0000256" key="1">
    <source>
        <dbReference type="ARBA" id="ARBA00004477"/>
    </source>
</evidence>
<dbReference type="PANTHER" id="PTHR10778:SF4">
    <property type="entry name" value="NUCLEOTIDE SUGAR TRANSPORTER SLC35B4"/>
    <property type="match status" value="1"/>
</dbReference>
<sequence length="553" mass="58819">MSSPATVSRRKGKKKDDVDGTHISNGVVQADGSAEPISVAKPSQTERSTTKDGRASANTVTTSKTTSILQIWAPTLLLIFGGCCSNVYTLEALIQASPSSGPLITAFQFLMVALATAPRHLSFSRGWRNLYLRERAIPLRRWIVYTAYFLSINILNNMAFKYQISIPLHIILRSAGPVTTMAVGRLWGGKRYPVQKVVAVVLLFVGVVVAAISDAWSKQQQQPHYNASISAAELEVEAAEEAEAYLSSTETSTSGISSQAPGFALLVSALVLSACMGLYADDMYATYGRSGDITAETLFYSHAMSLPFFASQAKSLMQDLASLASIHQGPNTSIVDTDHGTQKFLSSSSSSFSWLASTTTTTTTQENHSTTSSNTCSPTNANLDLSLAWTTMTGLFLPLFGNKSPVGTGDTTTTTFSFPCIANQIPRPVFLLLLNATTQLLCIVGVNRLSAQSSSLTVSIVLNIRKLASLVLSIWLFGNTLPSGVLLGAVVVFVGGGLYALPTTSGAKSGAKSGARTGAGLGDGSDKKNQNQNHTQQLELGDKQKKTEKTKQG</sequence>
<name>A0AAN6EZH7_EXODE</name>
<dbReference type="Proteomes" id="UP001161757">
    <property type="component" value="Unassembled WGS sequence"/>
</dbReference>
<keyword evidence="3" id="KW-0762">Sugar transport</keyword>
<keyword evidence="6 8" id="KW-0472">Membrane</keyword>
<evidence type="ECO:0000256" key="3">
    <source>
        <dbReference type="ARBA" id="ARBA00022597"/>
    </source>
</evidence>
<comment type="caution">
    <text evidence="9">The sequence shown here is derived from an EMBL/GenBank/DDBJ whole genome shotgun (WGS) entry which is preliminary data.</text>
</comment>
<feature type="transmembrane region" description="Helical" evidence="8">
    <location>
        <begin position="71"/>
        <end position="90"/>
    </location>
</feature>
<dbReference type="EMBL" id="JAJGCB010000003">
    <property type="protein sequence ID" value="KAJ8994088.1"/>
    <property type="molecule type" value="Genomic_DNA"/>
</dbReference>
<dbReference type="SUPFAM" id="SSF103481">
    <property type="entry name" value="Multidrug resistance efflux transporter EmrE"/>
    <property type="match status" value="1"/>
</dbReference>
<dbReference type="AlphaFoldDB" id="A0AAN6EZH7"/>
<dbReference type="GO" id="GO:0005464">
    <property type="term" value="F:UDP-xylose transmembrane transporter activity"/>
    <property type="evidence" value="ECO:0007669"/>
    <property type="project" value="TreeGrafter"/>
</dbReference>
<keyword evidence="4 8" id="KW-0812">Transmembrane</keyword>
<evidence type="ECO:0000256" key="2">
    <source>
        <dbReference type="ARBA" id="ARBA00022448"/>
    </source>
</evidence>
<evidence type="ECO:0000256" key="7">
    <source>
        <dbReference type="SAM" id="MobiDB-lite"/>
    </source>
</evidence>
<evidence type="ECO:0000256" key="6">
    <source>
        <dbReference type="ARBA" id="ARBA00023136"/>
    </source>
</evidence>
<feature type="transmembrane region" description="Helical" evidence="8">
    <location>
        <begin position="166"/>
        <end position="188"/>
    </location>
</feature>
<evidence type="ECO:0000313" key="9">
    <source>
        <dbReference type="EMBL" id="KAJ8994088.1"/>
    </source>
</evidence>
<accession>A0AAN6EZH7</accession>
<comment type="subcellular location">
    <subcellularLocation>
        <location evidence="1">Endoplasmic reticulum membrane</location>
        <topology evidence="1">Multi-pass membrane protein</topology>
    </subcellularLocation>
</comment>
<feature type="region of interest" description="Disordered" evidence="7">
    <location>
        <begin position="505"/>
        <end position="553"/>
    </location>
</feature>
<feature type="transmembrane region" description="Helical" evidence="8">
    <location>
        <begin position="260"/>
        <end position="280"/>
    </location>
</feature>